<protein>
    <submittedName>
        <fullName evidence="9">60 kDa SS-A/Ro ribonucleoprotein homolog</fullName>
    </submittedName>
</protein>
<comment type="subcellular location">
    <subcellularLocation>
        <location evidence="1">Cytoplasm</location>
    </subcellularLocation>
</comment>
<dbReference type="GO" id="GO:0046872">
    <property type="term" value="F:metal ion binding"/>
    <property type="evidence" value="ECO:0007669"/>
    <property type="project" value="UniProtKB-KW"/>
</dbReference>
<name>A0A8D8BJ58_CULPI</name>
<evidence type="ECO:0000256" key="1">
    <source>
        <dbReference type="ARBA" id="ARBA00004496"/>
    </source>
</evidence>
<evidence type="ECO:0000256" key="5">
    <source>
        <dbReference type="ARBA" id="ARBA00022884"/>
    </source>
</evidence>
<dbReference type="PROSITE" id="PS50988">
    <property type="entry name" value="TROVE"/>
    <property type="match status" value="1"/>
</dbReference>
<dbReference type="PANTHER" id="PTHR14202">
    <property type="entry name" value="60 KDA RIBONUCLEOPROTEIN SSA/RO"/>
    <property type="match status" value="1"/>
</dbReference>
<keyword evidence="5" id="KW-0694">RNA-binding</keyword>
<dbReference type="Gene3D" id="3.40.50.410">
    <property type="entry name" value="von Willebrand factor, type A domain"/>
    <property type="match status" value="1"/>
</dbReference>
<dbReference type="Pfam" id="PF05731">
    <property type="entry name" value="TROVE"/>
    <property type="match status" value="1"/>
</dbReference>
<sequence>MAKLKDSEVILRYLYLGTDQPFYIRKPQPLNIEEGCRILGPIKTLAEATSTTTTPNAVNGAAADEDPLVRKLAEAVTLTEPPLEMVERVMKSGSLVRPDECLFALAFLARTFKTPEEKHKVYETIPKLIERSEDLFQFVHFYQKLATTGKGFGHGMKTALTKWYDKHSAVELAKLFASDRSCHKWSHKDLVVMLHMNLKDRAKMEVINAAVGGKKKRPTGEKSDVASKKKKSDAVENGVESSEELKKEDEKAGESEEQVSEAVQVLSDIKTFKAVQTATQACQMIKQHQYTIQLVPAPLQRVSAVWESLFSRMAYRDIVQAALVLQDYKLLKDVDTPFSTAYGNVLNRVTSVSESKLHPIFIYQTMRLYEERQRYLNVVKEAVHTANNLALKNVTANPTVMKQFYNALNSSMLNYQRTGLRFFVTLDLRSKQSKKPVFGNRLMSCQAAFVLLTLPMLKRETHVNVMSFTEQPTKLNNVNLTREMAYFQGCDHIQAIANRKTKVDICEPIRHAQRSKAKVDVFLTIVDSLIRVNPKRDSPVQVLNTYNAETRNKAVYIIVSLSRHQQDLRHADMAATRRVLEIVGCTEETPKVIDAYVRGHFT</sequence>
<keyword evidence="4" id="KW-0479">Metal-binding</keyword>
<evidence type="ECO:0000256" key="2">
    <source>
        <dbReference type="ARBA" id="ARBA00007814"/>
    </source>
</evidence>
<dbReference type="PANTHER" id="PTHR14202:SF0">
    <property type="entry name" value="RNA-BINDING PROTEIN RO60"/>
    <property type="match status" value="1"/>
</dbReference>
<dbReference type="EMBL" id="HBUE01078212">
    <property type="protein sequence ID" value="CAG6476303.1"/>
    <property type="molecule type" value="Transcribed_RNA"/>
</dbReference>
<dbReference type="SUPFAM" id="SSF53300">
    <property type="entry name" value="vWA-like"/>
    <property type="match status" value="1"/>
</dbReference>
<dbReference type="GO" id="GO:1990904">
    <property type="term" value="C:ribonucleoprotein complex"/>
    <property type="evidence" value="ECO:0007669"/>
    <property type="project" value="UniProtKB-KW"/>
</dbReference>
<evidence type="ECO:0000256" key="6">
    <source>
        <dbReference type="ARBA" id="ARBA00023274"/>
    </source>
</evidence>
<evidence type="ECO:0000259" key="8">
    <source>
        <dbReference type="PROSITE" id="PS50988"/>
    </source>
</evidence>
<dbReference type="InterPro" id="IPR036465">
    <property type="entry name" value="vWFA_dom_sf"/>
</dbReference>
<dbReference type="SUPFAM" id="SSF140864">
    <property type="entry name" value="TROVE domain-like"/>
    <property type="match status" value="1"/>
</dbReference>
<dbReference type="InterPro" id="IPR056800">
    <property type="entry name" value="vWA_Ro60"/>
</dbReference>
<dbReference type="GO" id="GO:0005737">
    <property type="term" value="C:cytoplasm"/>
    <property type="evidence" value="ECO:0007669"/>
    <property type="project" value="UniProtKB-SubCell"/>
</dbReference>
<comment type="similarity">
    <text evidence="2">Belongs to the Ro 60 kDa family.</text>
</comment>
<organism evidence="9">
    <name type="scientific">Culex pipiens</name>
    <name type="common">House mosquito</name>
    <dbReference type="NCBI Taxonomy" id="7175"/>
    <lineage>
        <taxon>Eukaryota</taxon>
        <taxon>Metazoa</taxon>
        <taxon>Ecdysozoa</taxon>
        <taxon>Arthropoda</taxon>
        <taxon>Hexapoda</taxon>
        <taxon>Insecta</taxon>
        <taxon>Pterygota</taxon>
        <taxon>Neoptera</taxon>
        <taxon>Endopterygota</taxon>
        <taxon>Diptera</taxon>
        <taxon>Nematocera</taxon>
        <taxon>Culicoidea</taxon>
        <taxon>Culicidae</taxon>
        <taxon>Culicinae</taxon>
        <taxon>Culicini</taxon>
        <taxon>Culex</taxon>
        <taxon>Culex</taxon>
    </lineage>
</organism>
<dbReference type="InterPro" id="IPR008858">
    <property type="entry name" value="TROVE_dom"/>
</dbReference>
<feature type="region of interest" description="Disordered" evidence="7">
    <location>
        <begin position="209"/>
        <end position="258"/>
    </location>
</feature>
<proteinExistence type="inferred from homology"/>
<evidence type="ECO:0000313" key="9">
    <source>
        <dbReference type="EMBL" id="CAG6476303.1"/>
    </source>
</evidence>
<dbReference type="Pfam" id="PF25045">
    <property type="entry name" value="vWA_Ro60"/>
    <property type="match status" value="1"/>
</dbReference>
<feature type="compositionally biased region" description="Basic and acidic residues" evidence="7">
    <location>
        <begin position="243"/>
        <end position="254"/>
    </location>
</feature>
<evidence type="ECO:0000256" key="3">
    <source>
        <dbReference type="ARBA" id="ARBA00022490"/>
    </source>
</evidence>
<feature type="compositionally biased region" description="Basic and acidic residues" evidence="7">
    <location>
        <begin position="218"/>
        <end position="227"/>
    </location>
</feature>
<dbReference type="AlphaFoldDB" id="A0A8D8BJ58"/>
<keyword evidence="3" id="KW-0963">Cytoplasm</keyword>
<accession>A0A8D8BJ58</accession>
<evidence type="ECO:0000256" key="4">
    <source>
        <dbReference type="ARBA" id="ARBA00022723"/>
    </source>
</evidence>
<dbReference type="GO" id="GO:0003723">
    <property type="term" value="F:RNA binding"/>
    <property type="evidence" value="ECO:0007669"/>
    <property type="project" value="UniProtKB-KW"/>
</dbReference>
<dbReference type="InterPro" id="IPR040322">
    <property type="entry name" value="TROVE2"/>
</dbReference>
<reference evidence="9" key="1">
    <citation type="submission" date="2021-05" db="EMBL/GenBank/DDBJ databases">
        <authorList>
            <person name="Alioto T."/>
            <person name="Alioto T."/>
            <person name="Gomez Garrido J."/>
        </authorList>
    </citation>
    <scope>NUCLEOTIDE SEQUENCE</scope>
</reference>
<keyword evidence="6 9" id="KW-0687">Ribonucleoprotein</keyword>
<feature type="domain" description="TROVE" evidence="8">
    <location>
        <begin position="1"/>
        <end position="399"/>
    </location>
</feature>
<evidence type="ECO:0000256" key="7">
    <source>
        <dbReference type="SAM" id="MobiDB-lite"/>
    </source>
</evidence>
<dbReference type="InterPro" id="IPR037214">
    <property type="entry name" value="TROVE_dom_sf"/>
</dbReference>